<organism evidence="2 3">
    <name type="scientific">Dibothriocephalus latus</name>
    <name type="common">Fish tapeworm</name>
    <name type="synonym">Diphyllobothrium latum</name>
    <dbReference type="NCBI Taxonomy" id="60516"/>
    <lineage>
        <taxon>Eukaryota</taxon>
        <taxon>Metazoa</taxon>
        <taxon>Spiralia</taxon>
        <taxon>Lophotrochozoa</taxon>
        <taxon>Platyhelminthes</taxon>
        <taxon>Cestoda</taxon>
        <taxon>Eucestoda</taxon>
        <taxon>Diphyllobothriidea</taxon>
        <taxon>Diphyllobothriidae</taxon>
        <taxon>Dibothriocephalus</taxon>
    </lineage>
</organism>
<proteinExistence type="predicted"/>
<dbReference type="Pfam" id="PF00620">
    <property type="entry name" value="RhoGAP"/>
    <property type="match status" value="1"/>
</dbReference>
<feature type="non-terminal residue" evidence="2">
    <location>
        <position position="190"/>
    </location>
</feature>
<evidence type="ECO:0000313" key="2">
    <source>
        <dbReference type="EMBL" id="VDK38441.1"/>
    </source>
</evidence>
<gene>
    <name evidence="2" type="ORF">DILT_LOCUS946</name>
</gene>
<dbReference type="InterPro" id="IPR000198">
    <property type="entry name" value="RhoGAP_dom"/>
</dbReference>
<dbReference type="AlphaFoldDB" id="A0A3P6R3A6"/>
<sequence>MRYSDEPDKPRVREGETVVWAVGKWGEKRAVASATASSDCLQSDPLGSVFGSRLPQQAESPDYPEIPLLLTEMVQALRARGMGLEGICRVPGRASRVREIIQLANSNVSQLCSRLDSDEEAFHGREISSAIKRYLGLLPASLLHADAFASVMVAKDLGRCLRTPAGLARTLGRLQAGLASSFYPSGCKEA</sequence>
<name>A0A3P6R3A6_DIBLA</name>
<dbReference type="SUPFAM" id="SSF48350">
    <property type="entry name" value="GTPase activation domain, GAP"/>
    <property type="match status" value="1"/>
</dbReference>
<dbReference type="GO" id="GO:0007165">
    <property type="term" value="P:signal transduction"/>
    <property type="evidence" value="ECO:0007669"/>
    <property type="project" value="InterPro"/>
</dbReference>
<feature type="domain" description="Rho-GAP" evidence="1">
    <location>
        <begin position="52"/>
        <end position="190"/>
    </location>
</feature>
<dbReference type="Proteomes" id="UP000281553">
    <property type="component" value="Unassembled WGS sequence"/>
</dbReference>
<accession>A0A3P6R3A6</accession>
<dbReference type="InterPro" id="IPR008936">
    <property type="entry name" value="Rho_GTPase_activation_prot"/>
</dbReference>
<keyword evidence="3" id="KW-1185">Reference proteome</keyword>
<dbReference type="PROSITE" id="PS50238">
    <property type="entry name" value="RHOGAP"/>
    <property type="match status" value="1"/>
</dbReference>
<evidence type="ECO:0000313" key="3">
    <source>
        <dbReference type="Proteomes" id="UP000281553"/>
    </source>
</evidence>
<reference evidence="2 3" key="1">
    <citation type="submission" date="2018-11" db="EMBL/GenBank/DDBJ databases">
        <authorList>
            <consortium name="Pathogen Informatics"/>
        </authorList>
    </citation>
    <scope>NUCLEOTIDE SEQUENCE [LARGE SCALE GENOMIC DNA]</scope>
</reference>
<dbReference type="Gene3D" id="1.10.555.10">
    <property type="entry name" value="Rho GTPase activation protein"/>
    <property type="match status" value="1"/>
</dbReference>
<evidence type="ECO:0000259" key="1">
    <source>
        <dbReference type="PROSITE" id="PS50238"/>
    </source>
</evidence>
<protein>
    <recommendedName>
        <fullName evidence="1">Rho-GAP domain-containing protein</fullName>
    </recommendedName>
</protein>
<dbReference type="OrthoDB" id="10033734at2759"/>
<dbReference type="EMBL" id="UYRU01005177">
    <property type="protein sequence ID" value="VDK38441.1"/>
    <property type="molecule type" value="Genomic_DNA"/>
</dbReference>